<feature type="compositionally biased region" description="Low complexity" evidence="6">
    <location>
        <begin position="42"/>
        <end position="57"/>
    </location>
</feature>
<gene>
    <name evidence="9" type="ORF">LKD81_00385</name>
</gene>
<evidence type="ECO:0000256" key="5">
    <source>
        <dbReference type="PROSITE-ProRule" id="PRU00277"/>
    </source>
</evidence>
<evidence type="ECO:0000259" key="8">
    <source>
        <dbReference type="PROSITE" id="PS50059"/>
    </source>
</evidence>
<dbReference type="EC" id="5.2.1.8" evidence="2 5"/>
<dbReference type="InterPro" id="IPR001179">
    <property type="entry name" value="PPIase_FKBP_dom"/>
</dbReference>
<keyword evidence="4 5" id="KW-0413">Isomerase</keyword>
<dbReference type="EMBL" id="JAJEQR010000001">
    <property type="protein sequence ID" value="MCC2229457.1"/>
    <property type="molecule type" value="Genomic_DNA"/>
</dbReference>
<protein>
    <recommendedName>
        <fullName evidence="2 5">peptidylprolyl isomerase</fullName>
        <ecNumber evidence="2 5">5.2.1.8</ecNumber>
    </recommendedName>
</protein>
<dbReference type="GO" id="GO:0006457">
    <property type="term" value="P:protein folding"/>
    <property type="evidence" value="ECO:0007669"/>
    <property type="project" value="InterPro"/>
</dbReference>
<feature type="signal peptide" evidence="7">
    <location>
        <begin position="1"/>
        <end position="28"/>
    </location>
</feature>
<dbReference type="PROSITE" id="PS51257">
    <property type="entry name" value="PROKAR_LIPOPROTEIN"/>
    <property type="match status" value="1"/>
</dbReference>
<accession>A0AAE3E6M8</accession>
<keyword evidence="3 5" id="KW-0697">Rotamase</keyword>
<feature type="compositionally biased region" description="Low complexity" evidence="6">
    <location>
        <begin position="24"/>
        <end position="34"/>
    </location>
</feature>
<dbReference type="InterPro" id="IPR037041">
    <property type="entry name" value="Trigger_fac_C_sf"/>
</dbReference>
<keyword evidence="10" id="KW-1185">Reference proteome</keyword>
<keyword evidence="7" id="KW-0732">Signal</keyword>
<dbReference type="InterPro" id="IPR008880">
    <property type="entry name" value="Trigger_fac_C"/>
</dbReference>
<feature type="region of interest" description="Disordered" evidence="6">
    <location>
        <begin position="22"/>
        <end position="57"/>
    </location>
</feature>
<dbReference type="SUPFAM" id="SSF109998">
    <property type="entry name" value="Triger factor/SurA peptide-binding domain-like"/>
    <property type="match status" value="1"/>
</dbReference>
<evidence type="ECO:0000256" key="3">
    <source>
        <dbReference type="ARBA" id="ARBA00023110"/>
    </source>
</evidence>
<dbReference type="PROSITE" id="PS50059">
    <property type="entry name" value="FKBP_PPIASE"/>
    <property type="match status" value="1"/>
</dbReference>
<dbReference type="InterPro" id="IPR046357">
    <property type="entry name" value="PPIase_dom_sf"/>
</dbReference>
<dbReference type="Gene3D" id="1.10.3120.10">
    <property type="entry name" value="Trigger factor, C-terminal domain"/>
    <property type="match status" value="1"/>
</dbReference>
<dbReference type="GO" id="GO:0015031">
    <property type="term" value="P:protein transport"/>
    <property type="evidence" value="ECO:0007669"/>
    <property type="project" value="InterPro"/>
</dbReference>
<dbReference type="Pfam" id="PF00254">
    <property type="entry name" value="FKBP_C"/>
    <property type="match status" value="1"/>
</dbReference>
<evidence type="ECO:0000313" key="10">
    <source>
        <dbReference type="Proteomes" id="UP001198182"/>
    </source>
</evidence>
<evidence type="ECO:0000256" key="7">
    <source>
        <dbReference type="SAM" id="SignalP"/>
    </source>
</evidence>
<dbReference type="Proteomes" id="UP001198182">
    <property type="component" value="Unassembled WGS sequence"/>
</dbReference>
<dbReference type="Pfam" id="PF05698">
    <property type="entry name" value="Trigger_C"/>
    <property type="match status" value="1"/>
</dbReference>
<feature type="domain" description="PPIase FKBP-type" evidence="8">
    <location>
        <begin position="132"/>
        <end position="217"/>
    </location>
</feature>
<comment type="catalytic activity">
    <reaction evidence="1 5">
        <text>[protein]-peptidylproline (omega=180) = [protein]-peptidylproline (omega=0)</text>
        <dbReference type="Rhea" id="RHEA:16237"/>
        <dbReference type="Rhea" id="RHEA-COMP:10747"/>
        <dbReference type="Rhea" id="RHEA-COMP:10748"/>
        <dbReference type="ChEBI" id="CHEBI:83833"/>
        <dbReference type="ChEBI" id="CHEBI:83834"/>
        <dbReference type="EC" id="5.2.1.8"/>
    </reaction>
</comment>
<dbReference type="SUPFAM" id="SSF54534">
    <property type="entry name" value="FKBP-like"/>
    <property type="match status" value="1"/>
</dbReference>
<reference evidence="9" key="1">
    <citation type="submission" date="2021-10" db="EMBL/GenBank/DDBJ databases">
        <title>Anaerobic single-cell dispensing facilitates the cultivation of human gut bacteria.</title>
        <authorList>
            <person name="Afrizal A."/>
        </authorList>
    </citation>
    <scope>NUCLEOTIDE SEQUENCE</scope>
    <source>
        <strain evidence="9">CLA-AA-H215</strain>
    </source>
</reference>
<dbReference type="Gene3D" id="3.10.50.40">
    <property type="match status" value="1"/>
</dbReference>
<sequence length="395" mass="42275">MKKTKALSLILAAAMTASLMTGCSSSNTASTAESSTEETTAEETTTAADSESAAEETTAADMSFDFSAGLTDAGMFDGVTALDFAVLPTYNGIEIAPEDYQVDDETLQTQIDSMMANYASPEQIKDREVADGDTVNIDYVGSVDGVEFDGGSTNGAGTSVTIGVTSYIDDFLEQLIGHQPGETFNVEVTFPDEYPQNTDLQGKDAVFVTTINYIEGDSVTPELTDAFVAENFQESTGASTVEELRTYVHDNLQKSNVYNAVIAFLKENTEITEIPAAVSDFQANTLANQYKAAATQYGLDLETYLSYVAGASTIEEAVNANQESLDESAKLSLIFQAIAEDAKLTVSDDDIAAYFENLGFSDSSAMIDYYGRGFVTMSVLDQKVQDLLLDSAVLK</sequence>
<organism evidence="9 10">
    <name type="scientific">Hominifimenecus microfluidus</name>
    <dbReference type="NCBI Taxonomy" id="2885348"/>
    <lineage>
        <taxon>Bacteria</taxon>
        <taxon>Bacillati</taxon>
        <taxon>Bacillota</taxon>
        <taxon>Clostridia</taxon>
        <taxon>Lachnospirales</taxon>
        <taxon>Lachnospiraceae</taxon>
        <taxon>Hominifimenecus</taxon>
    </lineage>
</organism>
<dbReference type="InterPro" id="IPR027304">
    <property type="entry name" value="Trigger_fact/SurA_dom_sf"/>
</dbReference>
<evidence type="ECO:0000256" key="1">
    <source>
        <dbReference type="ARBA" id="ARBA00000971"/>
    </source>
</evidence>
<dbReference type="AlphaFoldDB" id="A0AAE3E6M8"/>
<evidence type="ECO:0000256" key="4">
    <source>
        <dbReference type="ARBA" id="ARBA00023235"/>
    </source>
</evidence>
<comment type="caution">
    <text evidence="9">The sequence shown here is derived from an EMBL/GenBank/DDBJ whole genome shotgun (WGS) entry which is preliminary data.</text>
</comment>
<evidence type="ECO:0000313" key="9">
    <source>
        <dbReference type="EMBL" id="MCC2229457.1"/>
    </source>
</evidence>
<dbReference type="GO" id="GO:0003755">
    <property type="term" value="F:peptidyl-prolyl cis-trans isomerase activity"/>
    <property type="evidence" value="ECO:0007669"/>
    <property type="project" value="UniProtKB-KW"/>
</dbReference>
<name>A0AAE3E6M8_9FIRM</name>
<proteinExistence type="predicted"/>
<evidence type="ECO:0000256" key="6">
    <source>
        <dbReference type="SAM" id="MobiDB-lite"/>
    </source>
</evidence>
<feature type="chain" id="PRO_5042221907" description="peptidylprolyl isomerase" evidence="7">
    <location>
        <begin position="29"/>
        <end position="395"/>
    </location>
</feature>
<evidence type="ECO:0000256" key="2">
    <source>
        <dbReference type="ARBA" id="ARBA00013194"/>
    </source>
</evidence>
<dbReference type="RefSeq" id="WP_308452294.1">
    <property type="nucleotide sequence ID" value="NZ_JAJEQR010000001.1"/>
</dbReference>